<dbReference type="PANTHER" id="PTHR30614:SF0">
    <property type="entry name" value="L-CYSTINE TRANSPORT SYSTEM PERMEASE PROTEIN TCYL"/>
    <property type="match status" value="1"/>
</dbReference>
<dbReference type="AlphaFoldDB" id="A0A0F0LBZ3"/>
<evidence type="ECO:0000256" key="6">
    <source>
        <dbReference type="ARBA" id="ARBA00022989"/>
    </source>
</evidence>
<evidence type="ECO:0000256" key="4">
    <source>
        <dbReference type="ARBA" id="ARBA00022692"/>
    </source>
</evidence>
<keyword evidence="4 8" id="KW-0812">Transmembrane</keyword>
<keyword evidence="7 8" id="KW-0472">Membrane</keyword>
<protein>
    <submittedName>
        <fullName evidence="10">Inner membrane amino-acid ABC transporter permease protein YecS</fullName>
    </submittedName>
</protein>
<sequence length="308" mass="33258">MIGMTSLNVLSDDAQRPRTDLERLIRLPLRRKPRILSRWVPAFVLGAICLGIGGTIVTAPALRWAVVGEFLVNPRVLSGVLLTVVFTVLTFAIGLLLGVILAVMRQAGNPVLTIIVTGYVWVFRGTPLLVQLVFWFNLALLLPFIGIRIPAWGIVIGGETNAIVTPFLAALIGLVLHTAAYMAEVVRGGFLAIPPGQTDAAKALGMTALGAQRRIVIPQAIRVILPPLGNQFIDILKATSIVSVIGGGDLMTQAQQIYGQNYQVIPLLVVASLWYLLLVTLASIGQHFLERSADRSRRRVVVAKEAAL</sequence>
<evidence type="ECO:0000256" key="1">
    <source>
        <dbReference type="ARBA" id="ARBA00004651"/>
    </source>
</evidence>
<accession>A0A0F0LBZ3</accession>
<keyword evidence="5" id="KW-0029">Amino-acid transport</keyword>
<dbReference type="Proteomes" id="UP000033740">
    <property type="component" value="Unassembled WGS sequence"/>
</dbReference>
<feature type="domain" description="ABC transmembrane type-1" evidence="9">
    <location>
        <begin position="80"/>
        <end position="286"/>
    </location>
</feature>
<feature type="transmembrane region" description="Helical" evidence="8">
    <location>
        <begin position="110"/>
        <end position="126"/>
    </location>
</feature>
<evidence type="ECO:0000259" key="9">
    <source>
        <dbReference type="PROSITE" id="PS50928"/>
    </source>
</evidence>
<evidence type="ECO:0000256" key="7">
    <source>
        <dbReference type="ARBA" id="ARBA00023136"/>
    </source>
</evidence>
<keyword evidence="11" id="KW-1185">Reference proteome</keyword>
<evidence type="ECO:0000313" key="10">
    <source>
        <dbReference type="EMBL" id="KJL30707.1"/>
    </source>
</evidence>
<dbReference type="Gene3D" id="1.10.3720.10">
    <property type="entry name" value="MetI-like"/>
    <property type="match status" value="1"/>
</dbReference>
<dbReference type="GO" id="GO:0043190">
    <property type="term" value="C:ATP-binding cassette (ABC) transporter complex"/>
    <property type="evidence" value="ECO:0007669"/>
    <property type="project" value="InterPro"/>
</dbReference>
<dbReference type="CDD" id="cd06261">
    <property type="entry name" value="TM_PBP2"/>
    <property type="match status" value="1"/>
</dbReference>
<dbReference type="NCBIfam" id="TIGR01726">
    <property type="entry name" value="HEQRo_perm_3TM"/>
    <property type="match status" value="1"/>
</dbReference>
<comment type="caution">
    <text evidence="10">The sequence shown here is derived from an EMBL/GenBank/DDBJ whole genome shotgun (WGS) entry which is preliminary data.</text>
</comment>
<comment type="similarity">
    <text evidence="8">Belongs to the binding-protein-dependent transport system permease family.</text>
</comment>
<comment type="subcellular location">
    <subcellularLocation>
        <location evidence="1 8">Cell membrane</location>
        <topology evidence="1 8">Multi-pass membrane protein</topology>
    </subcellularLocation>
</comment>
<dbReference type="InterPro" id="IPR035906">
    <property type="entry name" value="MetI-like_sf"/>
</dbReference>
<organism evidence="10 11">
    <name type="scientific">Microbacterium azadirachtae</name>
    <dbReference type="NCBI Taxonomy" id="582680"/>
    <lineage>
        <taxon>Bacteria</taxon>
        <taxon>Bacillati</taxon>
        <taxon>Actinomycetota</taxon>
        <taxon>Actinomycetes</taxon>
        <taxon>Micrococcales</taxon>
        <taxon>Microbacteriaceae</taxon>
        <taxon>Microbacterium</taxon>
    </lineage>
</organism>
<name>A0A0F0LBZ3_9MICO</name>
<dbReference type="GO" id="GO:0006865">
    <property type="term" value="P:amino acid transport"/>
    <property type="evidence" value="ECO:0007669"/>
    <property type="project" value="UniProtKB-KW"/>
</dbReference>
<proteinExistence type="inferred from homology"/>
<dbReference type="PROSITE" id="PS50928">
    <property type="entry name" value="ABC_TM1"/>
    <property type="match status" value="1"/>
</dbReference>
<reference evidence="10 11" key="1">
    <citation type="submission" date="2015-02" db="EMBL/GenBank/DDBJ databases">
        <title>Draft genome sequences of ten Microbacterium spp. with emphasis on heavy metal contaminated environments.</title>
        <authorList>
            <person name="Corretto E."/>
        </authorList>
    </citation>
    <scope>NUCLEOTIDE SEQUENCE [LARGE SCALE GENOMIC DNA]</scope>
    <source>
        <strain evidence="10 11">ARN176</strain>
    </source>
</reference>
<evidence type="ECO:0000256" key="5">
    <source>
        <dbReference type="ARBA" id="ARBA00022970"/>
    </source>
</evidence>
<keyword evidence="3" id="KW-1003">Cell membrane</keyword>
<feature type="transmembrane region" description="Helical" evidence="8">
    <location>
        <begin position="132"/>
        <end position="151"/>
    </location>
</feature>
<evidence type="ECO:0000256" key="2">
    <source>
        <dbReference type="ARBA" id="ARBA00022448"/>
    </source>
</evidence>
<feature type="transmembrane region" description="Helical" evidence="8">
    <location>
        <begin position="163"/>
        <end position="183"/>
    </location>
</feature>
<dbReference type="InterPro" id="IPR043429">
    <property type="entry name" value="ArtM/GltK/GlnP/TcyL/YhdX-like"/>
</dbReference>
<gene>
    <name evidence="10" type="primary">yecS_2</name>
    <name evidence="10" type="ORF">RS86_03648</name>
</gene>
<evidence type="ECO:0000256" key="8">
    <source>
        <dbReference type="RuleBase" id="RU363032"/>
    </source>
</evidence>
<dbReference type="STRING" id="582680.RS86_03648"/>
<feature type="transmembrane region" description="Helical" evidence="8">
    <location>
        <begin position="264"/>
        <end position="289"/>
    </location>
</feature>
<evidence type="ECO:0000313" key="11">
    <source>
        <dbReference type="Proteomes" id="UP000033740"/>
    </source>
</evidence>
<dbReference type="EMBL" id="JYIX01000040">
    <property type="protein sequence ID" value="KJL30707.1"/>
    <property type="molecule type" value="Genomic_DNA"/>
</dbReference>
<dbReference type="GO" id="GO:0022857">
    <property type="term" value="F:transmembrane transporter activity"/>
    <property type="evidence" value="ECO:0007669"/>
    <property type="project" value="InterPro"/>
</dbReference>
<dbReference type="SUPFAM" id="SSF161098">
    <property type="entry name" value="MetI-like"/>
    <property type="match status" value="1"/>
</dbReference>
<dbReference type="InterPro" id="IPR000515">
    <property type="entry name" value="MetI-like"/>
</dbReference>
<dbReference type="PANTHER" id="PTHR30614">
    <property type="entry name" value="MEMBRANE COMPONENT OF AMINO ACID ABC TRANSPORTER"/>
    <property type="match status" value="1"/>
</dbReference>
<evidence type="ECO:0000256" key="3">
    <source>
        <dbReference type="ARBA" id="ARBA00022475"/>
    </source>
</evidence>
<dbReference type="Pfam" id="PF00528">
    <property type="entry name" value="BPD_transp_1"/>
    <property type="match status" value="1"/>
</dbReference>
<dbReference type="InterPro" id="IPR010065">
    <property type="entry name" value="AA_ABC_transptr_permease_3TM"/>
</dbReference>
<dbReference type="FunFam" id="1.10.3720.10:FF:000006">
    <property type="entry name" value="Glutamate/aspartate ABC transporter, permease protein GltK"/>
    <property type="match status" value="1"/>
</dbReference>
<dbReference type="PATRIC" id="fig|582680.6.peg.3733"/>
<keyword evidence="2 8" id="KW-0813">Transport</keyword>
<feature type="transmembrane region" description="Helical" evidence="8">
    <location>
        <begin position="79"/>
        <end position="103"/>
    </location>
</feature>
<feature type="transmembrane region" description="Helical" evidence="8">
    <location>
        <begin position="39"/>
        <end position="59"/>
    </location>
</feature>
<keyword evidence="6 8" id="KW-1133">Transmembrane helix</keyword>